<dbReference type="EMBL" id="FPHH01000167">
    <property type="protein sequence ID" value="SFV70997.1"/>
    <property type="molecule type" value="Genomic_DNA"/>
</dbReference>
<sequence>MTLFQLLMLGASAFFAYKIYEHIQTLEDPKEEEKKSDIPREVLIDKADEAMQKGDLQKALAIYSEANIKVPNDPETLFKMGYTLAQQDRDEEALEYYKEALALDADNSYIHQAMASLYRKKHHFEEAKKHLEKSLEIDANNPITYFNYGNLLVDMKDFDGAKKMYENALRLDATMTEAKEELEKLTKEV</sequence>
<dbReference type="SMART" id="SM00028">
    <property type="entry name" value="TPR"/>
    <property type="match status" value="4"/>
</dbReference>
<dbReference type="AlphaFoldDB" id="A0A1W1CZ86"/>
<dbReference type="InterPro" id="IPR019734">
    <property type="entry name" value="TPR_rpt"/>
</dbReference>
<accession>A0A1W1CZ86</accession>
<dbReference type="SUPFAM" id="SSF48452">
    <property type="entry name" value="TPR-like"/>
    <property type="match status" value="1"/>
</dbReference>
<organism evidence="3">
    <name type="scientific">hydrothermal vent metagenome</name>
    <dbReference type="NCBI Taxonomy" id="652676"/>
    <lineage>
        <taxon>unclassified sequences</taxon>
        <taxon>metagenomes</taxon>
        <taxon>ecological metagenomes</taxon>
    </lineage>
</organism>
<keyword evidence="1" id="KW-0677">Repeat</keyword>
<gene>
    <name evidence="3" type="ORF">MNB_SM-5-1455</name>
</gene>
<dbReference type="InterPro" id="IPR051685">
    <property type="entry name" value="Ycf3/AcsC/BcsC/TPR_MFPF"/>
</dbReference>
<dbReference type="PANTHER" id="PTHR44943:SF8">
    <property type="entry name" value="TPR REPEAT-CONTAINING PROTEIN MJ0263"/>
    <property type="match status" value="1"/>
</dbReference>
<evidence type="ECO:0000256" key="2">
    <source>
        <dbReference type="ARBA" id="ARBA00022803"/>
    </source>
</evidence>
<name>A0A1W1CZ86_9ZZZZ</name>
<dbReference type="PANTHER" id="PTHR44943">
    <property type="entry name" value="CELLULOSE SYNTHASE OPERON PROTEIN C"/>
    <property type="match status" value="1"/>
</dbReference>
<proteinExistence type="predicted"/>
<dbReference type="Pfam" id="PF14559">
    <property type="entry name" value="TPR_19"/>
    <property type="match status" value="2"/>
</dbReference>
<dbReference type="Gene3D" id="1.25.40.10">
    <property type="entry name" value="Tetratricopeptide repeat domain"/>
    <property type="match status" value="2"/>
</dbReference>
<evidence type="ECO:0000313" key="3">
    <source>
        <dbReference type="EMBL" id="SFV70997.1"/>
    </source>
</evidence>
<reference evidence="3" key="1">
    <citation type="submission" date="2016-10" db="EMBL/GenBank/DDBJ databases">
        <authorList>
            <person name="de Groot N.N."/>
        </authorList>
    </citation>
    <scope>NUCLEOTIDE SEQUENCE</scope>
</reference>
<dbReference type="PROSITE" id="PS50005">
    <property type="entry name" value="TPR"/>
    <property type="match status" value="3"/>
</dbReference>
<dbReference type="InterPro" id="IPR011990">
    <property type="entry name" value="TPR-like_helical_dom_sf"/>
</dbReference>
<protein>
    <submittedName>
        <fullName evidence="3">TPR domain protein, putative component of TonB system</fullName>
    </submittedName>
</protein>
<keyword evidence="2" id="KW-0802">TPR repeat</keyword>
<evidence type="ECO:0000256" key="1">
    <source>
        <dbReference type="ARBA" id="ARBA00022737"/>
    </source>
</evidence>